<feature type="compositionally biased region" description="Low complexity" evidence="7">
    <location>
        <begin position="424"/>
        <end position="435"/>
    </location>
</feature>
<feature type="compositionally biased region" description="Low complexity" evidence="7">
    <location>
        <begin position="579"/>
        <end position="589"/>
    </location>
</feature>
<dbReference type="GO" id="GO:0005886">
    <property type="term" value="C:plasma membrane"/>
    <property type="evidence" value="ECO:0007669"/>
    <property type="project" value="UniProtKB-SubCell"/>
</dbReference>
<feature type="compositionally biased region" description="Low complexity" evidence="7">
    <location>
        <begin position="478"/>
        <end position="489"/>
    </location>
</feature>
<keyword evidence="3" id="KW-1003">Cell membrane</keyword>
<protein>
    <submittedName>
        <fullName evidence="9">Zonadhesin</fullName>
    </submittedName>
</protein>
<accession>A0A199W3P2</accession>
<evidence type="ECO:0000256" key="8">
    <source>
        <dbReference type="SAM" id="Phobius"/>
    </source>
</evidence>
<feature type="compositionally biased region" description="Low complexity" evidence="7">
    <location>
        <begin position="406"/>
        <end position="417"/>
    </location>
</feature>
<keyword evidence="5 8" id="KW-0472">Membrane</keyword>
<evidence type="ECO:0000256" key="6">
    <source>
        <dbReference type="ARBA" id="ARBA00034482"/>
    </source>
</evidence>
<feature type="transmembrane region" description="Helical" evidence="8">
    <location>
        <begin position="658"/>
        <end position="675"/>
    </location>
</feature>
<dbReference type="GO" id="GO:0005829">
    <property type="term" value="C:cytosol"/>
    <property type="evidence" value="ECO:0007669"/>
    <property type="project" value="UniProtKB-SubCell"/>
</dbReference>
<dbReference type="PANTHER" id="PTHR31220:SF10">
    <property type="entry name" value="HYCCIN"/>
    <property type="match status" value="1"/>
</dbReference>
<feature type="compositionally biased region" description="Basic and acidic residues" evidence="7">
    <location>
        <begin position="364"/>
        <end position="387"/>
    </location>
</feature>
<dbReference type="PANTHER" id="PTHR31220">
    <property type="entry name" value="HYCCIN RELATED"/>
    <property type="match status" value="1"/>
</dbReference>
<evidence type="ECO:0000313" key="10">
    <source>
        <dbReference type="Proteomes" id="UP000092600"/>
    </source>
</evidence>
<feature type="region of interest" description="Disordered" evidence="7">
    <location>
        <begin position="1"/>
        <end position="22"/>
    </location>
</feature>
<evidence type="ECO:0000256" key="3">
    <source>
        <dbReference type="ARBA" id="ARBA00022475"/>
    </source>
</evidence>
<feature type="compositionally biased region" description="Low complexity" evidence="7">
    <location>
        <begin position="174"/>
        <end position="199"/>
    </location>
</feature>
<proteinExistence type="inferred from homology"/>
<evidence type="ECO:0000256" key="2">
    <source>
        <dbReference type="ARBA" id="ARBA00004514"/>
    </source>
</evidence>
<evidence type="ECO:0000313" key="9">
    <source>
        <dbReference type="EMBL" id="OAY84112.1"/>
    </source>
</evidence>
<sequence length="679" mass="70357">MATELSADMPEPSAASDTSSSQCTQAAVNSLSAVLGPLPDPHLPFSNDPASALLRDPVVSAAVSRRLRLPSSGAGDDHLCRWLYDTFHSAVPALRLAVLSFLPALAGAYLSRSSSSSSSSHSPSGPRHPLAGFEAVLLALYAHETVRRGGEPETVTLPSLAAPSVYHEVKPPSKKAAAEAGELSSSSSSSRPAVVSPALEPHGTVRSTRRARIVGVTLELYYSNISQMPNFSKLEFCEFCIAWSGQGAIFKAQKQGSSPSASASQKSDFEGEVEGKRIPLPWELFQPMLRIVGHCLLGPGDSTELRTAAYKAAQCLHARAAQEIDSPAAVLASRSLIRLGKIAAAETEAAAEEATTEVKTAAPEAKEPATEAAKEAKTAAPEAKEPATEAATETKTAAPEAKEPATEAATETKTAAPEAKEPATEAATEAKTAAPEAKEPATEAATETKTAAPEAKEPATEAATETKTAAPEAKEPATEAATEAKTAALEAEEPATEAKSAAPEAKEPAMEAATEAKTTVPEAKDPAIEAKTAAPEAKEPATEAATEAKTTVPEAKDPAIEAKTAAPEAKEAATEEATEAATEVKTTAPEAKDPATEAKTAVPEANELATEAKESAVEAKDSAAAEAKGSDVAEAKESDAAEANRRECSELEEYGGRYSISLIFFFSSLLVIIIFKDQE</sequence>
<keyword evidence="4" id="KW-0963">Cytoplasm</keyword>
<feature type="compositionally biased region" description="Low complexity" evidence="7">
    <location>
        <begin position="442"/>
        <end position="453"/>
    </location>
</feature>
<evidence type="ECO:0000256" key="7">
    <source>
        <dbReference type="SAM" id="MobiDB-lite"/>
    </source>
</evidence>
<dbReference type="Proteomes" id="UP000092600">
    <property type="component" value="Unassembled WGS sequence"/>
</dbReference>
<evidence type="ECO:0000256" key="5">
    <source>
        <dbReference type="ARBA" id="ARBA00023136"/>
    </source>
</evidence>
<comment type="caution">
    <text evidence="9">The sequence shown here is derived from an EMBL/GenBank/DDBJ whole genome shotgun (WGS) entry which is preliminary data.</text>
</comment>
<feature type="region of interest" description="Disordered" evidence="7">
    <location>
        <begin position="171"/>
        <end position="203"/>
    </location>
</feature>
<dbReference type="GO" id="GO:0072659">
    <property type="term" value="P:protein localization to plasma membrane"/>
    <property type="evidence" value="ECO:0007669"/>
    <property type="project" value="TreeGrafter"/>
</dbReference>
<feature type="compositionally biased region" description="Basic and acidic residues" evidence="7">
    <location>
        <begin position="610"/>
        <end position="647"/>
    </location>
</feature>
<reference evidence="9 10" key="1">
    <citation type="journal article" date="2016" name="DNA Res.">
        <title>The draft genome of MD-2 pineapple using hybrid error correction of long reads.</title>
        <authorList>
            <person name="Redwan R.M."/>
            <person name="Saidin A."/>
            <person name="Kumar S.V."/>
        </authorList>
    </citation>
    <scope>NUCLEOTIDE SEQUENCE [LARGE SCALE GENOMIC DNA]</scope>
    <source>
        <strain evidence="10">cv. MD2</strain>
        <tissue evidence="9">Leaf</tissue>
    </source>
</reference>
<dbReference type="STRING" id="4615.A0A199W3P2"/>
<name>A0A199W3P2_ANACO</name>
<feature type="compositionally biased region" description="Low complexity" evidence="7">
    <location>
        <begin position="388"/>
        <end position="399"/>
    </location>
</feature>
<keyword evidence="8" id="KW-0812">Transmembrane</keyword>
<organism evidence="9 10">
    <name type="scientific">Ananas comosus</name>
    <name type="common">Pineapple</name>
    <name type="synonym">Ananas ananas</name>
    <dbReference type="NCBI Taxonomy" id="4615"/>
    <lineage>
        <taxon>Eukaryota</taxon>
        <taxon>Viridiplantae</taxon>
        <taxon>Streptophyta</taxon>
        <taxon>Embryophyta</taxon>
        <taxon>Tracheophyta</taxon>
        <taxon>Spermatophyta</taxon>
        <taxon>Magnoliopsida</taxon>
        <taxon>Liliopsida</taxon>
        <taxon>Poales</taxon>
        <taxon>Bromeliaceae</taxon>
        <taxon>Bromelioideae</taxon>
        <taxon>Ananas</taxon>
    </lineage>
</organism>
<dbReference type="EMBL" id="LSRQ01000266">
    <property type="protein sequence ID" value="OAY84112.1"/>
    <property type="molecule type" value="Genomic_DNA"/>
</dbReference>
<keyword evidence="8" id="KW-1133">Transmembrane helix</keyword>
<evidence type="ECO:0000256" key="1">
    <source>
        <dbReference type="ARBA" id="ARBA00004236"/>
    </source>
</evidence>
<dbReference type="AlphaFoldDB" id="A0A199W3P2"/>
<feature type="compositionally biased region" description="Low complexity" evidence="7">
    <location>
        <begin position="542"/>
        <end position="553"/>
    </location>
</feature>
<comment type="similarity">
    <text evidence="6">Belongs to the Hyccin family.</text>
</comment>
<dbReference type="GO" id="GO:0046854">
    <property type="term" value="P:phosphatidylinositol phosphate biosynthetic process"/>
    <property type="evidence" value="ECO:0007669"/>
    <property type="project" value="TreeGrafter"/>
</dbReference>
<comment type="subcellular location">
    <subcellularLocation>
        <location evidence="1">Cell membrane</location>
    </subcellularLocation>
    <subcellularLocation>
        <location evidence="2">Cytoplasm</location>
        <location evidence="2">Cytosol</location>
    </subcellularLocation>
</comment>
<feature type="compositionally biased region" description="Low complexity" evidence="7">
    <location>
        <begin position="460"/>
        <end position="471"/>
    </location>
</feature>
<dbReference type="Pfam" id="PF09790">
    <property type="entry name" value="Hyccin"/>
    <property type="match status" value="1"/>
</dbReference>
<dbReference type="InterPro" id="IPR018619">
    <property type="entry name" value="Hyccin"/>
</dbReference>
<feature type="region of interest" description="Disordered" evidence="7">
    <location>
        <begin position="353"/>
        <end position="647"/>
    </location>
</feature>
<gene>
    <name evidence="9" type="ORF">ACMD2_08311</name>
</gene>
<evidence type="ECO:0000256" key="4">
    <source>
        <dbReference type="ARBA" id="ARBA00022490"/>
    </source>
</evidence>